<proteinExistence type="predicted"/>
<feature type="transmembrane region" description="Helical" evidence="2">
    <location>
        <begin position="172"/>
        <end position="192"/>
    </location>
</feature>
<dbReference type="AlphaFoldDB" id="A0A1I0K6F4"/>
<evidence type="ECO:0000256" key="1">
    <source>
        <dbReference type="SAM" id="MobiDB-lite"/>
    </source>
</evidence>
<sequence>MLNYLWAGMTLTGILWGALHGQMTAVTDGAIQASKEAVTLCITMLGVMTLWTGVLEIGHRSGLVDQLAGRMGPILTFLFPRLDPDGEARKQISVNMIANILGLGWAATPAGLKAMEELKKVEEERRKGGAAGWKDTPGQEDTAGRKDTPGQEETAGQRAAARQAGTASNEMCTFLIINISSLQLIPMNMIAYRSQYGSVNPTAIVGPALAATFISTVVAVIFCRVMDR</sequence>
<evidence type="ECO:0000313" key="4">
    <source>
        <dbReference type="Proteomes" id="UP000182121"/>
    </source>
</evidence>
<dbReference type="RefSeq" id="WP_074664435.1">
    <property type="nucleotide sequence ID" value="NZ_FOIO01000096.1"/>
</dbReference>
<protein>
    <submittedName>
        <fullName evidence="3">Spore maturation protein A</fullName>
    </submittedName>
</protein>
<keyword evidence="2" id="KW-1133">Transmembrane helix</keyword>
<comment type="caution">
    <text evidence="3">The sequence shown here is derived from an EMBL/GenBank/DDBJ whole genome shotgun (WGS) entry which is preliminary data.</text>
</comment>
<gene>
    <name evidence="3" type="ORF">SAMN05216521_10961</name>
</gene>
<keyword evidence="2" id="KW-0472">Membrane</keyword>
<feature type="transmembrane region" description="Helical" evidence="2">
    <location>
        <begin position="204"/>
        <end position="223"/>
    </location>
</feature>
<name>A0A1I0K6F4_9FIRM</name>
<evidence type="ECO:0000313" key="3">
    <source>
        <dbReference type="EMBL" id="SEU19528.1"/>
    </source>
</evidence>
<accession>A0A1I0K6F4</accession>
<reference evidence="3 4" key="1">
    <citation type="submission" date="2016-10" db="EMBL/GenBank/DDBJ databases">
        <authorList>
            <person name="Varghese N."/>
            <person name="Submissions S."/>
        </authorList>
    </citation>
    <scope>NUCLEOTIDE SEQUENCE [LARGE SCALE GENOMIC DNA]</scope>
    <source>
        <strain evidence="3 4">NLAE-zl-C196</strain>
    </source>
</reference>
<feature type="compositionally biased region" description="Low complexity" evidence="1">
    <location>
        <begin position="151"/>
        <end position="163"/>
    </location>
</feature>
<keyword evidence="2" id="KW-0812">Transmembrane</keyword>
<evidence type="ECO:0000256" key="2">
    <source>
        <dbReference type="SAM" id="Phobius"/>
    </source>
</evidence>
<feature type="transmembrane region" description="Helical" evidence="2">
    <location>
        <begin position="37"/>
        <end position="57"/>
    </location>
</feature>
<dbReference type="Proteomes" id="UP000182121">
    <property type="component" value="Unassembled WGS sequence"/>
</dbReference>
<feature type="region of interest" description="Disordered" evidence="1">
    <location>
        <begin position="123"/>
        <end position="163"/>
    </location>
</feature>
<organism evidence="3 4">
    <name type="scientific">Enterocloster clostridioformis</name>
    <dbReference type="NCBI Taxonomy" id="1531"/>
    <lineage>
        <taxon>Bacteria</taxon>
        <taxon>Bacillati</taxon>
        <taxon>Bacillota</taxon>
        <taxon>Clostridia</taxon>
        <taxon>Lachnospirales</taxon>
        <taxon>Lachnospiraceae</taxon>
        <taxon>Enterocloster</taxon>
    </lineage>
</organism>
<dbReference type="EMBL" id="FOIO01000096">
    <property type="protein sequence ID" value="SEU19528.1"/>
    <property type="molecule type" value="Genomic_DNA"/>
</dbReference>